<evidence type="ECO:0000256" key="3">
    <source>
        <dbReference type="ARBA" id="ARBA00023239"/>
    </source>
</evidence>
<dbReference type="CDD" id="cd00002">
    <property type="entry name" value="YbaK_deacylase"/>
    <property type="match status" value="1"/>
</dbReference>
<dbReference type="PIRSF" id="PIRSF006181">
    <property type="entry name" value="EbsC_YbaK"/>
    <property type="match status" value="1"/>
</dbReference>
<keyword evidence="2 4" id="KW-0648">Protein biosynthesis</keyword>
<dbReference type="SUPFAM" id="SSF55826">
    <property type="entry name" value="YbaK/ProRS associated domain"/>
    <property type="match status" value="1"/>
</dbReference>
<dbReference type="Gene3D" id="3.90.960.10">
    <property type="entry name" value="YbaK/aminoacyl-tRNA synthetase-associated domain"/>
    <property type="match status" value="1"/>
</dbReference>
<accession>A0A1E3L7I4</accession>
<dbReference type="InterPro" id="IPR036754">
    <property type="entry name" value="YbaK/aa-tRNA-synt-asso_dom_sf"/>
</dbReference>
<dbReference type="Pfam" id="PF04073">
    <property type="entry name" value="tRNA_edit"/>
    <property type="match status" value="1"/>
</dbReference>
<keyword evidence="7" id="KW-1185">Reference proteome</keyword>
<dbReference type="EMBL" id="MDER01000028">
    <property type="protein sequence ID" value="ODP29777.1"/>
    <property type="molecule type" value="Genomic_DNA"/>
</dbReference>
<organism evidence="6 7">
    <name type="scientific">Paenibacillus nuruki</name>
    <dbReference type="NCBI Taxonomy" id="1886670"/>
    <lineage>
        <taxon>Bacteria</taxon>
        <taxon>Bacillati</taxon>
        <taxon>Bacillota</taxon>
        <taxon>Bacilli</taxon>
        <taxon>Bacillales</taxon>
        <taxon>Paenibacillaceae</taxon>
        <taxon>Paenibacillus</taxon>
    </lineage>
</organism>
<dbReference type="EC" id="4.2.-.-" evidence="4"/>
<evidence type="ECO:0000313" key="6">
    <source>
        <dbReference type="EMBL" id="ODP29777.1"/>
    </source>
</evidence>
<sequence>MNTSKTNAMRILDKAHIPYTIIEYDNKDGKIHGNAVAVKINKPPEMVFKTLVTQSKDNLFIFVIPVGAELDLKKAAKAAGEKKLELLPVNELQKWTGYIRGGCSPIGMKKLYPTFIDQDAMSLETMIVSAGKIGMQVELSPSQLVEVTRAISTSLVHDTESVDDHGDTI</sequence>
<dbReference type="NCBIfam" id="TIGR00011">
    <property type="entry name" value="YbaK_EbsC"/>
    <property type="match status" value="1"/>
</dbReference>
<gene>
    <name evidence="6" type="primary">ybaK</name>
    <name evidence="6" type="ORF">PTI45_00755</name>
</gene>
<evidence type="ECO:0000259" key="5">
    <source>
        <dbReference type="Pfam" id="PF04073"/>
    </source>
</evidence>
<protein>
    <recommendedName>
        <fullName evidence="4">Cys-tRNA(Pro)/Cys-tRNA(Cys) deacylase</fullName>
        <ecNumber evidence="4">4.2.-.-</ecNumber>
    </recommendedName>
</protein>
<dbReference type="GO" id="GO:0002161">
    <property type="term" value="F:aminoacyl-tRNA deacylase activity"/>
    <property type="evidence" value="ECO:0007669"/>
    <property type="project" value="InterPro"/>
</dbReference>
<keyword evidence="6" id="KW-0378">Hydrolase</keyword>
<dbReference type="InterPro" id="IPR004369">
    <property type="entry name" value="Prolyl-tRNA_editing_YbaK/EbsC"/>
</dbReference>
<dbReference type="InterPro" id="IPR007214">
    <property type="entry name" value="YbaK/aa-tRNA-synth-assoc-dom"/>
</dbReference>
<keyword evidence="3 4" id="KW-0456">Lyase</keyword>
<dbReference type="RefSeq" id="WP_069326215.1">
    <property type="nucleotide sequence ID" value="NZ_MDER01000028.1"/>
</dbReference>
<comment type="caution">
    <text evidence="6">The sequence shown here is derived from an EMBL/GenBank/DDBJ whole genome shotgun (WGS) entry which is preliminary data.</text>
</comment>
<dbReference type="PANTHER" id="PTHR30411">
    <property type="entry name" value="CYTOPLASMIC PROTEIN"/>
    <property type="match status" value="1"/>
</dbReference>
<feature type="domain" description="YbaK/aminoacyl-tRNA synthetase-associated" evidence="5">
    <location>
        <begin position="35"/>
        <end position="145"/>
    </location>
</feature>
<reference evidence="6 7" key="1">
    <citation type="submission" date="2016-08" db="EMBL/GenBank/DDBJ databases">
        <title>Genome sequencing of Paenibacillus sp. TI45-13ar, isolated from Korean traditional nuruk.</title>
        <authorList>
            <person name="Kim S.-J."/>
        </authorList>
    </citation>
    <scope>NUCLEOTIDE SEQUENCE [LARGE SCALE GENOMIC DNA]</scope>
    <source>
        <strain evidence="6 7">TI45-13ar</strain>
    </source>
</reference>
<evidence type="ECO:0000313" key="7">
    <source>
        <dbReference type="Proteomes" id="UP000094578"/>
    </source>
</evidence>
<evidence type="ECO:0000256" key="1">
    <source>
        <dbReference type="ARBA" id="ARBA00009798"/>
    </source>
</evidence>
<proteinExistence type="inferred from homology"/>
<evidence type="ECO:0000256" key="2">
    <source>
        <dbReference type="ARBA" id="ARBA00022917"/>
    </source>
</evidence>
<dbReference type="GO" id="GO:0006412">
    <property type="term" value="P:translation"/>
    <property type="evidence" value="ECO:0007669"/>
    <property type="project" value="UniProtKB-KW"/>
</dbReference>
<dbReference type="PANTHER" id="PTHR30411:SF0">
    <property type="entry name" value="CYS-TRNA(PRO)_CYS-TRNA(CYS) DEACYLASE YBAK"/>
    <property type="match status" value="1"/>
</dbReference>
<dbReference type="Proteomes" id="UP000094578">
    <property type="component" value="Unassembled WGS sequence"/>
</dbReference>
<dbReference type="PATRIC" id="fig|1886670.3.peg.776"/>
<name>A0A1E3L7I4_9BACL</name>
<dbReference type="STRING" id="1886670.PTI45_00755"/>
<comment type="similarity">
    <text evidence="1 4">Belongs to the prolyl-tRNA editing family. YbaK/EbsC subfamily.</text>
</comment>
<dbReference type="AlphaFoldDB" id="A0A1E3L7I4"/>
<evidence type="ECO:0000256" key="4">
    <source>
        <dbReference type="PIRNR" id="PIRNR006181"/>
    </source>
</evidence>
<dbReference type="GO" id="GO:0016829">
    <property type="term" value="F:lyase activity"/>
    <property type="evidence" value="ECO:0007669"/>
    <property type="project" value="UniProtKB-KW"/>
</dbReference>